<organism evidence="2 3">
    <name type="scientific">Agromyces archimandritae</name>
    <dbReference type="NCBI Taxonomy" id="2781962"/>
    <lineage>
        <taxon>Bacteria</taxon>
        <taxon>Bacillati</taxon>
        <taxon>Actinomycetota</taxon>
        <taxon>Actinomycetes</taxon>
        <taxon>Micrococcales</taxon>
        <taxon>Microbacteriaceae</taxon>
        <taxon>Agromyces</taxon>
    </lineage>
</organism>
<protein>
    <submittedName>
        <fullName evidence="2">Helix-turn-helix transcriptional regulator</fullName>
    </submittedName>
</protein>
<proteinExistence type="predicted"/>
<dbReference type="SMART" id="SM00530">
    <property type="entry name" value="HTH_XRE"/>
    <property type="match status" value="1"/>
</dbReference>
<dbReference type="Pfam" id="PF01381">
    <property type="entry name" value="HTH_3"/>
    <property type="match status" value="1"/>
</dbReference>
<evidence type="ECO:0000313" key="3">
    <source>
        <dbReference type="Proteomes" id="UP000671914"/>
    </source>
</evidence>
<dbReference type="EMBL" id="CP071696">
    <property type="protein sequence ID" value="QTX04127.1"/>
    <property type="molecule type" value="Genomic_DNA"/>
</dbReference>
<evidence type="ECO:0000313" key="2">
    <source>
        <dbReference type="EMBL" id="QTX04127.1"/>
    </source>
</evidence>
<gene>
    <name evidence="2" type="ORF">G127AT_12610</name>
</gene>
<evidence type="ECO:0000259" key="1">
    <source>
        <dbReference type="PROSITE" id="PS50943"/>
    </source>
</evidence>
<dbReference type="Proteomes" id="UP000671914">
    <property type="component" value="Chromosome"/>
</dbReference>
<dbReference type="InterPro" id="IPR001387">
    <property type="entry name" value="Cro/C1-type_HTH"/>
</dbReference>
<dbReference type="AlphaFoldDB" id="A0A975FLV9"/>
<feature type="domain" description="HTH cro/C1-type" evidence="1">
    <location>
        <begin position="24"/>
        <end position="78"/>
    </location>
</feature>
<dbReference type="CDD" id="cd00093">
    <property type="entry name" value="HTH_XRE"/>
    <property type="match status" value="1"/>
</dbReference>
<dbReference type="SUPFAM" id="SSF47413">
    <property type="entry name" value="lambda repressor-like DNA-binding domains"/>
    <property type="match status" value="1"/>
</dbReference>
<dbReference type="Gene3D" id="1.10.260.40">
    <property type="entry name" value="lambda repressor-like DNA-binding domains"/>
    <property type="match status" value="1"/>
</dbReference>
<dbReference type="GO" id="GO:0003677">
    <property type="term" value="F:DNA binding"/>
    <property type="evidence" value="ECO:0007669"/>
    <property type="project" value="InterPro"/>
</dbReference>
<dbReference type="PROSITE" id="PS50943">
    <property type="entry name" value="HTH_CROC1"/>
    <property type="match status" value="1"/>
</dbReference>
<dbReference type="RefSeq" id="WP_210897414.1">
    <property type="nucleotide sequence ID" value="NZ_CP071696.1"/>
</dbReference>
<accession>A0A975FLV9</accession>
<sequence length="90" mass="9633">MSQTLTIAPQSGGRVPSFDIGDRLRKARVTAGLEQSDLSELTGISVTSISAAEKGKTAPRRSTLILWAAATGVDIQWLREGRTSRYSVDA</sequence>
<reference evidence="2" key="1">
    <citation type="submission" date="2021-03" db="EMBL/GenBank/DDBJ databases">
        <title>Agromyces archimandritus sp. nov., isolated from the cockroach Archimandrita tessellata.</title>
        <authorList>
            <person name="Guzman J."/>
            <person name="Ortuzar M."/>
            <person name="Poehlein A."/>
            <person name="Daniel R."/>
            <person name="Trujillo M."/>
            <person name="Vilcinskas A."/>
        </authorList>
    </citation>
    <scope>NUCLEOTIDE SEQUENCE</scope>
    <source>
        <strain evidence="2">G127AT</strain>
    </source>
</reference>
<dbReference type="KEGG" id="aarc:G127AT_12610"/>
<dbReference type="InterPro" id="IPR010982">
    <property type="entry name" value="Lambda_DNA-bd_dom_sf"/>
</dbReference>
<name>A0A975FLV9_9MICO</name>
<keyword evidence="3" id="KW-1185">Reference proteome</keyword>